<dbReference type="GO" id="GO:0003682">
    <property type="term" value="F:chromatin binding"/>
    <property type="evidence" value="ECO:0007669"/>
    <property type="project" value="InterPro"/>
</dbReference>
<organism evidence="4 5">
    <name type="scientific">Acer negundo</name>
    <name type="common">Box elder</name>
    <dbReference type="NCBI Taxonomy" id="4023"/>
    <lineage>
        <taxon>Eukaryota</taxon>
        <taxon>Viridiplantae</taxon>
        <taxon>Streptophyta</taxon>
        <taxon>Embryophyta</taxon>
        <taxon>Tracheophyta</taxon>
        <taxon>Spermatophyta</taxon>
        <taxon>Magnoliopsida</taxon>
        <taxon>eudicotyledons</taxon>
        <taxon>Gunneridae</taxon>
        <taxon>Pentapetalae</taxon>
        <taxon>rosids</taxon>
        <taxon>malvids</taxon>
        <taxon>Sapindales</taxon>
        <taxon>Sapindaceae</taxon>
        <taxon>Hippocastanoideae</taxon>
        <taxon>Acereae</taxon>
        <taxon>Acer</taxon>
    </lineage>
</organism>
<evidence type="ECO:0000313" key="4">
    <source>
        <dbReference type="EMBL" id="KAI9175219.1"/>
    </source>
</evidence>
<protein>
    <submittedName>
        <fullName evidence="4">Uncharacterized protein</fullName>
    </submittedName>
</protein>
<dbReference type="Pfam" id="PF12043">
    <property type="entry name" value="DUF3527"/>
    <property type="match status" value="1"/>
</dbReference>
<feature type="domain" description="BAH" evidence="2">
    <location>
        <begin position="127"/>
        <end position="246"/>
    </location>
</feature>
<dbReference type="SUPFAM" id="SSF46942">
    <property type="entry name" value="Elongation factor TFIIS domain 2"/>
    <property type="match status" value="1"/>
</dbReference>
<dbReference type="PANTHER" id="PTHR46871">
    <property type="entry name" value="BROMO-ADJACENT HOMOLOGY (BAH) DOMAIN-CONTAINING PROTEIN"/>
    <property type="match status" value="1"/>
</dbReference>
<dbReference type="EMBL" id="JAJSOW010000103">
    <property type="protein sequence ID" value="KAI9175219.1"/>
    <property type="molecule type" value="Genomic_DNA"/>
</dbReference>
<dbReference type="CDD" id="cd04713">
    <property type="entry name" value="BAH_plant_3"/>
    <property type="match status" value="1"/>
</dbReference>
<evidence type="ECO:0000256" key="1">
    <source>
        <dbReference type="SAM" id="MobiDB-lite"/>
    </source>
</evidence>
<dbReference type="InterPro" id="IPR021916">
    <property type="entry name" value="DUF3527"/>
</dbReference>
<dbReference type="Proteomes" id="UP001064489">
    <property type="component" value="Chromosome 8"/>
</dbReference>
<comment type="caution">
    <text evidence="4">The sequence shown here is derived from an EMBL/GenBank/DDBJ whole genome shotgun (WGS) entry which is preliminary data.</text>
</comment>
<dbReference type="GO" id="GO:0006351">
    <property type="term" value="P:DNA-templated transcription"/>
    <property type="evidence" value="ECO:0007669"/>
    <property type="project" value="InterPro"/>
</dbReference>
<dbReference type="Gene3D" id="2.30.30.490">
    <property type="match status" value="1"/>
</dbReference>
<dbReference type="PANTHER" id="PTHR46871:SF1">
    <property type="entry name" value="BROMO-ADJACENT HOMOLOGY (BAH) DOMAIN-CONTAINING PROTEIN"/>
    <property type="match status" value="1"/>
</dbReference>
<dbReference type="InterPro" id="IPR003618">
    <property type="entry name" value="TFIIS_cen_dom"/>
</dbReference>
<dbReference type="InterPro" id="IPR043151">
    <property type="entry name" value="BAH_sf"/>
</dbReference>
<evidence type="ECO:0000313" key="5">
    <source>
        <dbReference type="Proteomes" id="UP001064489"/>
    </source>
</evidence>
<feature type="compositionally biased region" description="Acidic residues" evidence="1">
    <location>
        <begin position="84"/>
        <end position="97"/>
    </location>
</feature>
<feature type="region of interest" description="Disordered" evidence="1">
    <location>
        <begin position="363"/>
        <end position="400"/>
    </location>
</feature>
<dbReference type="InterPro" id="IPR001025">
    <property type="entry name" value="BAH_dom"/>
</dbReference>
<name>A0AAD5NPF4_ACENE</name>
<dbReference type="InterPro" id="IPR036575">
    <property type="entry name" value="TFIIS_cen_dom_sf"/>
</dbReference>
<feature type="region of interest" description="Disordered" evidence="1">
    <location>
        <begin position="277"/>
        <end position="321"/>
    </location>
</feature>
<feature type="compositionally biased region" description="Basic and acidic residues" evidence="1">
    <location>
        <begin position="365"/>
        <end position="384"/>
    </location>
</feature>
<dbReference type="Gene3D" id="1.10.472.30">
    <property type="entry name" value="Transcription elongation factor S-II, central domain"/>
    <property type="match status" value="1"/>
</dbReference>
<keyword evidence="5" id="KW-1185">Reference proteome</keyword>
<feature type="compositionally biased region" description="Acidic residues" evidence="1">
    <location>
        <begin position="277"/>
        <end position="286"/>
    </location>
</feature>
<evidence type="ECO:0000259" key="3">
    <source>
        <dbReference type="PROSITE" id="PS51321"/>
    </source>
</evidence>
<reference evidence="4" key="1">
    <citation type="journal article" date="2022" name="Plant J.">
        <title>Strategies of tolerance reflected in two North American maple genomes.</title>
        <authorList>
            <person name="McEvoy S.L."/>
            <person name="Sezen U.U."/>
            <person name="Trouern-Trend A."/>
            <person name="McMahon S.M."/>
            <person name="Schaberg P.G."/>
            <person name="Yang J."/>
            <person name="Wegrzyn J.L."/>
            <person name="Swenson N.G."/>
        </authorList>
    </citation>
    <scope>NUCLEOTIDE SEQUENCE</scope>
    <source>
        <strain evidence="4">91603</strain>
    </source>
</reference>
<feature type="compositionally biased region" description="Low complexity" evidence="1">
    <location>
        <begin position="390"/>
        <end position="400"/>
    </location>
</feature>
<feature type="region of interest" description="Disordered" evidence="1">
    <location>
        <begin position="471"/>
        <end position="496"/>
    </location>
</feature>
<feature type="domain" description="TFIIS central" evidence="3">
    <location>
        <begin position="343"/>
        <end position="499"/>
    </location>
</feature>
<reference evidence="4" key="2">
    <citation type="submission" date="2023-02" db="EMBL/GenBank/DDBJ databases">
        <authorList>
            <person name="Swenson N.G."/>
            <person name="Wegrzyn J.L."/>
            <person name="Mcevoy S.L."/>
        </authorList>
    </citation>
    <scope>NUCLEOTIDE SEQUENCE</scope>
    <source>
        <strain evidence="4">91603</strain>
        <tissue evidence="4">Leaf</tissue>
    </source>
</reference>
<feature type="region of interest" description="Disordered" evidence="1">
    <location>
        <begin position="1057"/>
        <end position="1095"/>
    </location>
</feature>
<evidence type="ECO:0000259" key="2">
    <source>
        <dbReference type="PROSITE" id="PS51038"/>
    </source>
</evidence>
<feature type="compositionally biased region" description="Polar residues" evidence="1">
    <location>
        <begin position="1083"/>
        <end position="1095"/>
    </location>
</feature>
<dbReference type="PROSITE" id="PS51038">
    <property type="entry name" value="BAH"/>
    <property type="match status" value="1"/>
</dbReference>
<dbReference type="SMART" id="SM00510">
    <property type="entry name" value="TFS2M"/>
    <property type="match status" value="1"/>
</dbReference>
<feature type="compositionally biased region" description="Pro residues" evidence="1">
    <location>
        <begin position="20"/>
        <end position="30"/>
    </location>
</feature>
<accession>A0AAD5NPF4</accession>
<proteinExistence type="predicted"/>
<dbReference type="SMART" id="SM00439">
    <property type="entry name" value="BAH"/>
    <property type="match status" value="1"/>
</dbReference>
<gene>
    <name evidence="4" type="ORF">LWI28_029095</name>
</gene>
<feature type="region of interest" description="Disordered" evidence="1">
    <location>
        <begin position="1"/>
        <end position="116"/>
    </location>
</feature>
<dbReference type="PROSITE" id="PS51321">
    <property type="entry name" value="TFIIS_CENTRAL"/>
    <property type="match status" value="1"/>
</dbReference>
<feature type="compositionally biased region" description="Basic and acidic residues" evidence="1">
    <location>
        <begin position="60"/>
        <end position="83"/>
    </location>
</feature>
<sequence length="1344" mass="150712">MGNRRFAMLSTSEEDEDDTPLPPPPPPPPLRSRRLEESQQTRQNKRKRMLQAEEEEEDGKESKRERREKKEKNGKEDKSRNDGVGEEEEEEEAEAVQEDAKPVGVPEVSGKGRGRRNHYKAFEYDGNTYELEDPVLLSPEDENQKPYVAIIKDIIQKRNGSMVVTGQWFYRPEEAERKGGGRWQSRDTRELFYSFHRDDLPAESVMHKCVVHFIPKNKQLPLRKQHPGFIVQKVYDTVEKKLWKLTDKDYEDNKQHEIDLLVQKTIARLGDLADIEPEETSALEQEDQSKSKRTLRRKNISPLDVTREEEATTTKSETPGSCTSNSEYYAILLKFKALTGDNPRDKWLERLLQGIQYMCNSPDSMHGDDNGKGGCDGPDHERDNQCVTTSNGSPGKSLKGGKSFIWPDAAVPAVTALENASQEAFNTDFQKYNQKLRQLVFNLKNNALLARRLLNGELEPSKILNMSPNELKEGLTAEETAKKEPDDSERMQMTDARCSRCNESKVGLRDIIQAGHGDRYQLECIACGFSWYASRDEASTLTIDGANSVKSVGIEPLATTKFESVEKLLSPRGETEKSANEVLKKSSEAYMPVLEAQRSFDLVGTLDLAMGLEMELDFGKRSSVGLSPNTVLPSPRQCSSVEKRRINRKSTRRDDVFRVKEGFTEISFCRYRSSSCKNIPSRPVMGVSDVELKRGSIYQSSQEVRKMKKMGAIEGREKLELSRISESSFSFRVVDSLCSSDEESSKRTSLMSEKSNSIATSLCESSVKLSPSDGGFIDFRLNSDNREISETSRRNAVEDPKFRCDEVVVPLNDGNDLLERDAVLTFQKSHSAKVEMPSSPSLSESDCSSKASLKSRFSPIRRMFDPFKKSKSLRSPLGYTLQSNEVTTTGIESAREGTVRKSLLDDFSHTAHKSEFDNQHLSPVANSPVHLHGFLKLENKQGVPSFEFSLNCPEDVIVAKTWKADSAFNWAYTFHSLDGRKKGNASSWVSNDSNKGTMVGQMQVLSYLCSEVKDGGVFDNSMMTEFVLYDIAHARQSVIAQNPVKCYPDVKHPKCSTPGLVEGNGESNDRSNSLKLKDHPKSASHNNELDSSNKSTMCPWASEDLRPNLEVAAIVIEVPFGKRESLKYKRGHKISDKNHSNLLNLSMVEQQKDHLDSRISEKLKVVIPTGNHGLPSADSRGPSSLLDRWRLGGACDCGGWDMGCPLTVFGNPSICHTSDQPLLDSQQPLELFVQGAKEKTPALTMIVLDEGRYAVDFHAQLSTLQAFSICVAILHGTEAAVAAGQDRSMQLPHSNSLKVLIEEEVKFLIEAVTEEEKNKVTKRREEITPTYMINHPPFSPISRV</sequence>
<dbReference type="Pfam" id="PF01426">
    <property type="entry name" value="BAH"/>
    <property type="match status" value="1"/>
</dbReference>
<dbReference type="Pfam" id="PF07500">
    <property type="entry name" value="TFIIS_M"/>
    <property type="match status" value="1"/>
</dbReference>